<name>A0ABQ9DV43_9PASS</name>
<evidence type="ECO:0000313" key="1">
    <source>
        <dbReference type="EMBL" id="KAJ7427218.1"/>
    </source>
</evidence>
<dbReference type="Proteomes" id="UP001145742">
    <property type="component" value="Unassembled WGS sequence"/>
</dbReference>
<sequence>MGKVFHLSDHLCDPSVDLLQQVHVFSMLRITDRDGVLHLGSYENRTEGQNHLPQSVGHTAFEATQDAGCPAFWPISSHCCIMSSFSSTRNLQVLCRAALSDFILSNYTVTVFIYGIALTQVQYLALGDLDSHVVAMGPLLKFIQVPLDGIPSFGFVNCTAQFHVICKLAEGTLSPTLTDEDIEERWSQDRALRDTTYHQIPSGYRTIDHNSGCIHPVNSLSNE</sequence>
<proteinExistence type="predicted"/>
<comment type="caution">
    <text evidence="1">The sequence shown here is derived from an EMBL/GenBank/DDBJ whole genome shotgun (WGS) entry which is preliminary data.</text>
</comment>
<dbReference type="EMBL" id="WHWB01032014">
    <property type="protein sequence ID" value="KAJ7427218.1"/>
    <property type="molecule type" value="Genomic_DNA"/>
</dbReference>
<organism evidence="1 2">
    <name type="scientific">Willisornis vidua</name>
    <name type="common">Xingu scale-backed antbird</name>
    <dbReference type="NCBI Taxonomy" id="1566151"/>
    <lineage>
        <taxon>Eukaryota</taxon>
        <taxon>Metazoa</taxon>
        <taxon>Chordata</taxon>
        <taxon>Craniata</taxon>
        <taxon>Vertebrata</taxon>
        <taxon>Euteleostomi</taxon>
        <taxon>Archelosauria</taxon>
        <taxon>Archosauria</taxon>
        <taxon>Dinosauria</taxon>
        <taxon>Saurischia</taxon>
        <taxon>Theropoda</taxon>
        <taxon>Coelurosauria</taxon>
        <taxon>Aves</taxon>
        <taxon>Neognathae</taxon>
        <taxon>Neoaves</taxon>
        <taxon>Telluraves</taxon>
        <taxon>Australaves</taxon>
        <taxon>Passeriformes</taxon>
        <taxon>Thamnophilidae</taxon>
        <taxon>Willisornis</taxon>
    </lineage>
</organism>
<protein>
    <submittedName>
        <fullName evidence="1">Uncharacterized protein</fullName>
    </submittedName>
</protein>
<evidence type="ECO:0000313" key="2">
    <source>
        <dbReference type="Proteomes" id="UP001145742"/>
    </source>
</evidence>
<accession>A0ABQ9DV43</accession>
<reference evidence="1" key="1">
    <citation type="submission" date="2019-10" db="EMBL/GenBank/DDBJ databases">
        <authorList>
            <person name="Soares A.E.R."/>
            <person name="Aleixo A."/>
            <person name="Schneider P."/>
            <person name="Miyaki C.Y."/>
            <person name="Schneider M.P."/>
            <person name="Mello C."/>
            <person name="Vasconcelos A.T.R."/>
        </authorList>
    </citation>
    <scope>NUCLEOTIDE SEQUENCE</scope>
    <source>
        <tissue evidence="1">Muscle</tissue>
    </source>
</reference>
<keyword evidence="2" id="KW-1185">Reference proteome</keyword>
<gene>
    <name evidence="1" type="ORF">WISP_08815</name>
</gene>